<proteinExistence type="predicted"/>
<evidence type="ECO:0000256" key="2">
    <source>
        <dbReference type="SAM" id="MobiDB-lite"/>
    </source>
</evidence>
<reference evidence="4 5" key="1">
    <citation type="submission" date="2017-06" db="EMBL/GenBank/DDBJ databases">
        <title>A platform for efficient transgenesis in Macrostomum lignano, a flatworm model organism for stem cell research.</title>
        <authorList>
            <person name="Berezikov E."/>
        </authorList>
    </citation>
    <scope>NUCLEOTIDE SEQUENCE [LARGE SCALE GENOMIC DNA]</scope>
    <source>
        <strain evidence="4">DV1</strain>
        <tissue evidence="4">Whole organism</tissue>
    </source>
</reference>
<dbReference type="PANTHER" id="PTHR11905:SF159">
    <property type="entry name" value="ADAM METALLOPROTEASE"/>
    <property type="match status" value="1"/>
</dbReference>
<keyword evidence="5" id="KW-1185">Reference proteome</keyword>
<sequence length="597" mass="66164">YLHSLRNGFLLEVLFKIFVANRLLYLYFTYSTAASVLKSKAQAVCKVQKPIKMQRTGRFEKKVKPYAGDDSAAFSVLLLFIVFTVAQASVSVTQSSGDGPHPSSMEIELQLPDIDKKVRIPLTKTAPLDDAVVTVTDGGVSRTFSGRQAQHGDHAHYRNVDRKSVISVRHENGTKRIKGHVTHQDALYFVEPIGDFEHRVSKTNGTDSQTDGTQPERVLSRKKRRVNREATEYIVEIHILIDHHVWKTFKSIFGSDEEALTELHFYYSHIVIGMDTVFRNIGSPSISVRCIELTVAKTEADAKWMPPDSSADAKDGNVILNGIEAYAKGKRADHVMAFTRGGIGKDGFLVVAGLAFPSGACRKWKVSLVDDTGLDSWNTAAHELAHSLGASHDNREPGCEIHQKFLMSPHGSVYDLSNVANSYRFSPCTVRQIRTYLESSEAACLRSLQGTGVSQLTGSVRQGARLSLDQVCRLRYPSSPGKLFVHEKFIKDPALLCINVYCHREAWGSSAPFRYGLRAPVGTPCGSQKSCNWNGQCSYDSKVPAIDMSCFFGDINSFDKCSIVYRTITKIPSAVIRNRYCNQMKPACCKTLASICS</sequence>
<feature type="binding site" evidence="1">
    <location>
        <position position="382"/>
    </location>
    <ligand>
        <name>Zn(2+)</name>
        <dbReference type="ChEBI" id="CHEBI:29105"/>
        <note>catalytic</note>
    </ligand>
</feature>
<feature type="binding site" evidence="1">
    <location>
        <position position="392"/>
    </location>
    <ligand>
        <name>Zn(2+)</name>
        <dbReference type="ChEBI" id="CHEBI:29105"/>
        <note>catalytic</note>
    </ligand>
</feature>
<feature type="non-terminal residue" evidence="4">
    <location>
        <position position="1"/>
    </location>
</feature>
<feature type="active site" evidence="1">
    <location>
        <position position="383"/>
    </location>
</feature>
<dbReference type="EMBL" id="NIVC01001390">
    <property type="protein sequence ID" value="PAA68509.1"/>
    <property type="molecule type" value="Genomic_DNA"/>
</dbReference>
<evidence type="ECO:0000313" key="5">
    <source>
        <dbReference type="Proteomes" id="UP000215902"/>
    </source>
</evidence>
<comment type="caution">
    <text evidence="1">Lacks conserved residue(s) required for the propagation of feature annotation.</text>
</comment>
<comment type="caution">
    <text evidence="4">The sequence shown here is derived from an EMBL/GenBank/DDBJ whole genome shotgun (WGS) entry which is preliminary data.</text>
</comment>
<keyword evidence="1" id="KW-0862">Zinc</keyword>
<keyword evidence="1" id="KW-0479">Metal-binding</keyword>
<evidence type="ECO:0000259" key="3">
    <source>
        <dbReference type="PROSITE" id="PS50215"/>
    </source>
</evidence>
<name>A0A267F5Y4_9PLAT</name>
<dbReference type="GO" id="GO:0004222">
    <property type="term" value="F:metalloendopeptidase activity"/>
    <property type="evidence" value="ECO:0007669"/>
    <property type="project" value="InterPro"/>
</dbReference>
<dbReference type="PROSITE" id="PS50215">
    <property type="entry name" value="ADAM_MEPRO"/>
    <property type="match status" value="1"/>
</dbReference>
<dbReference type="GO" id="GO:0006508">
    <property type="term" value="P:proteolysis"/>
    <property type="evidence" value="ECO:0007669"/>
    <property type="project" value="InterPro"/>
</dbReference>
<dbReference type="InterPro" id="IPR024079">
    <property type="entry name" value="MetalloPept_cat_dom_sf"/>
</dbReference>
<dbReference type="InterPro" id="IPR001590">
    <property type="entry name" value="Peptidase_M12B"/>
</dbReference>
<feature type="compositionally biased region" description="Polar residues" evidence="2">
    <location>
        <begin position="202"/>
        <end position="213"/>
    </location>
</feature>
<evidence type="ECO:0000256" key="1">
    <source>
        <dbReference type="PROSITE-ProRule" id="PRU00276"/>
    </source>
</evidence>
<protein>
    <recommendedName>
        <fullName evidence="3">Peptidase M12B domain-containing protein</fullName>
    </recommendedName>
</protein>
<dbReference type="PANTHER" id="PTHR11905">
    <property type="entry name" value="ADAM A DISINTEGRIN AND METALLOPROTEASE DOMAIN"/>
    <property type="match status" value="1"/>
</dbReference>
<dbReference type="Gene3D" id="3.40.390.10">
    <property type="entry name" value="Collagenase (Catalytic Domain)"/>
    <property type="match status" value="1"/>
</dbReference>
<gene>
    <name evidence="4" type="ORF">BOX15_Mlig012476g1</name>
</gene>
<feature type="binding site" evidence="1">
    <location>
        <position position="386"/>
    </location>
    <ligand>
        <name>Zn(2+)</name>
        <dbReference type="ChEBI" id="CHEBI:29105"/>
        <note>catalytic</note>
    </ligand>
</feature>
<dbReference type="AlphaFoldDB" id="A0A267F5Y4"/>
<dbReference type="OrthoDB" id="6097485at2759"/>
<dbReference type="GO" id="GO:0046872">
    <property type="term" value="F:metal ion binding"/>
    <property type="evidence" value="ECO:0007669"/>
    <property type="project" value="UniProtKB-KW"/>
</dbReference>
<dbReference type="Proteomes" id="UP000215902">
    <property type="component" value="Unassembled WGS sequence"/>
</dbReference>
<dbReference type="Gene3D" id="3.40.1620.60">
    <property type="match status" value="1"/>
</dbReference>
<dbReference type="SUPFAM" id="SSF55486">
    <property type="entry name" value="Metalloproteases ('zincins'), catalytic domain"/>
    <property type="match status" value="1"/>
</dbReference>
<feature type="region of interest" description="Disordered" evidence="2">
    <location>
        <begin position="200"/>
        <end position="223"/>
    </location>
</feature>
<organism evidence="4 5">
    <name type="scientific">Macrostomum lignano</name>
    <dbReference type="NCBI Taxonomy" id="282301"/>
    <lineage>
        <taxon>Eukaryota</taxon>
        <taxon>Metazoa</taxon>
        <taxon>Spiralia</taxon>
        <taxon>Lophotrochozoa</taxon>
        <taxon>Platyhelminthes</taxon>
        <taxon>Rhabditophora</taxon>
        <taxon>Macrostomorpha</taxon>
        <taxon>Macrostomida</taxon>
        <taxon>Macrostomidae</taxon>
        <taxon>Macrostomum</taxon>
    </lineage>
</organism>
<dbReference type="Pfam" id="PF13574">
    <property type="entry name" value="Reprolysin_2"/>
    <property type="match status" value="1"/>
</dbReference>
<feature type="domain" description="Peptidase M12B" evidence="3">
    <location>
        <begin position="233"/>
        <end position="449"/>
    </location>
</feature>
<accession>A0A267F5Y4</accession>
<evidence type="ECO:0000313" key="4">
    <source>
        <dbReference type="EMBL" id="PAA68509.1"/>
    </source>
</evidence>